<organism evidence="3 6">
    <name type="scientific">Medicago truncatula</name>
    <name type="common">Barrel medic</name>
    <name type="synonym">Medicago tribuloides</name>
    <dbReference type="NCBI Taxonomy" id="3880"/>
    <lineage>
        <taxon>Eukaryota</taxon>
        <taxon>Viridiplantae</taxon>
        <taxon>Streptophyta</taxon>
        <taxon>Embryophyta</taxon>
        <taxon>Tracheophyta</taxon>
        <taxon>Spermatophyta</taxon>
        <taxon>Magnoliopsida</taxon>
        <taxon>eudicotyledons</taxon>
        <taxon>Gunneridae</taxon>
        <taxon>Pentapetalae</taxon>
        <taxon>rosids</taxon>
        <taxon>fabids</taxon>
        <taxon>Fabales</taxon>
        <taxon>Fabaceae</taxon>
        <taxon>Papilionoideae</taxon>
        <taxon>50 kb inversion clade</taxon>
        <taxon>NPAAA clade</taxon>
        <taxon>Hologalegina</taxon>
        <taxon>IRL clade</taxon>
        <taxon>Trifolieae</taxon>
        <taxon>Medicago</taxon>
    </lineage>
</organism>
<protein>
    <submittedName>
        <fullName evidence="3">Cytochrome C biogenesis protein ccsA</fullName>
    </submittedName>
    <submittedName>
        <fullName evidence="4">Putative F-box domain, leucine-rich repeat domain, L domain-containing protein</fullName>
    </submittedName>
</protein>
<dbReference type="Pfam" id="PF00646">
    <property type="entry name" value="F-box"/>
    <property type="match status" value="1"/>
</dbReference>
<evidence type="ECO:0000313" key="5">
    <source>
        <dbReference type="EnsemblPlants" id="AES90502"/>
    </source>
</evidence>
<accession>A0A0C3X2N0</accession>
<dbReference type="KEGG" id="mtr:11416413"/>
<dbReference type="AlphaFoldDB" id="G7JSY8"/>
<reference evidence="4" key="4">
    <citation type="journal article" date="2018" name="Nat. Plants">
        <title>Whole-genome landscape of Medicago truncatula symbiotic genes.</title>
        <authorList>
            <person name="Pecrix Y."/>
            <person name="Gamas P."/>
            <person name="Carrere S."/>
        </authorList>
    </citation>
    <scope>NUCLEOTIDE SEQUENCE</scope>
    <source>
        <tissue evidence="4">Leaves</tissue>
    </source>
</reference>
<dbReference type="PANTHER" id="PTHR32212">
    <property type="entry name" value="CYCLIN-LIKE F-BOX"/>
    <property type="match status" value="1"/>
</dbReference>
<feature type="domain" description="F-box" evidence="2">
    <location>
        <begin position="42"/>
        <end position="91"/>
    </location>
</feature>
<dbReference type="SMART" id="SM00256">
    <property type="entry name" value="FBOX"/>
    <property type="match status" value="1"/>
</dbReference>
<dbReference type="PANTHER" id="PTHR32212:SF269">
    <property type="entry name" value="F-BOX_RNI_FBD-LIKE DOMAIN PROTEIN"/>
    <property type="match status" value="1"/>
</dbReference>
<dbReference type="Gramene" id="rna25185">
    <property type="protein sequence ID" value="RHN62592.1"/>
    <property type="gene ID" value="gene25185"/>
</dbReference>
<dbReference type="Proteomes" id="UP000265566">
    <property type="component" value="Chromosome 4"/>
</dbReference>
<evidence type="ECO:0000259" key="2">
    <source>
        <dbReference type="PROSITE" id="PS50181"/>
    </source>
</evidence>
<dbReference type="Gene3D" id="3.80.10.10">
    <property type="entry name" value="Ribonuclease Inhibitor"/>
    <property type="match status" value="1"/>
</dbReference>
<dbReference type="EMBL" id="CM001220">
    <property type="protein sequence ID" value="AES90502.2"/>
    <property type="molecule type" value="Genomic_DNA"/>
</dbReference>
<dbReference type="PROSITE" id="PS50181">
    <property type="entry name" value="FBOX"/>
    <property type="match status" value="1"/>
</dbReference>
<evidence type="ECO:0000256" key="1">
    <source>
        <dbReference type="SAM" id="MobiDB-lite"/>
    </source>
</evidence>
<reference evidence="5" key="3">
    <citation type="submission" date="2015-04" db="UniProtKB">
        <authorList>
            <consortium name="EnsemblPlants"/>
        </authorList>
    </citation>
    <scope>IDENTIFICATION</scope>
    <source>
        <strain evidence="5">cv. Jemalong A17</strain>
    </source>
</reference>
<evidence type="ECO:0000313" key="3">
    <source>
        <dbReference type="EMBL" id="AES90502.2"/>
    </source>
</evidence>
<dbReference type="CDD" id="cd22160">
    <property type="entry name" value="F-box_AtFBL13-like"/>
    <property type="match status" value="1"/>
</dbReference>
<reference evidence="3 6" key="2">
    <citation type="journal article" date="2014" name="BMC Genomics">
        <title>An improved genome release (version Mt4.0) for the model legume Medicago truncatula.</title>
        <authorList>
            <person name="Tang H."/>
            <person name="Krishnakumar V."/>
            <person name="Bidwell S."/>
            <person name="Rosen B."/>
            <person name="Chan A."/>
            <person name="Zhou S."/>
            <person name="Gentzbittel L."/>
            <person name="Childs K.L."/>
            <person name="Yandell M."/>
            <person name="Gundlach H."/>
            <person name="Mayer K.F."/>
            <person name="Schwartz D.C."/>
            <person name="Town C.D."/>
        </authorList>
    </citation>
    <scope>GENOME REANNOTATION</scope>
    <source>
        <strain evidence="5 6">cv. Jemalong A17</strain>
    </source>
</reference>
<feature type="region of interest" description="Disordered" evidence="1">
    <location>
        <begin position="1"/>
        <end position="20"/>
    </location>
</feature>
<dbReference type="HOGENOM" id="CLU_010721_2_1_1"/>
<dbReference type="InterPro" id="IPR053781">
    <property type="entry name" value="F-box_AtFBL13-like"/>
</dbReference>
<keyword evidence="6" id="KW-1185">Reference proteome</keyword>
<sequence length="490" mass="54647">MFDYLEPKMSMKRPCSSNEESMILEKMNKRRKCENQSNEESEDRLSDLPDGIILHILSFLNTKHVVRTCVLSKRWRHLWKRIPTLMLYASRFSTVKQFAMFVSNILTLRDTSTALHALDLDRHGNIEPQLLKKILNYVSSHNTHLQDLGISVNGDCGLIMSCVSSCRALTSLMLSIYPKDGICSNSGILFPKSLNLPTLTNLYLTNFNFCGGENGCAEPFLAFPKLTSLVIRSCRVRDAQILRISSETLVNFKMRNYSEDFAKIELCAPSLCTFTFTGTPVQKICGSGLSSVKQVKIKAEMFSRWDEPPLILFDWLLNLANVKSLMVSSTTLRILSLVPDLLEVKLPSLCNLKSMEIKLETCSNQMALPNLVKEAMLKKAAAKSRKEAAKLRKAFKARLEPPPIPDGIVEFLRQNSQSAEVNITTNYPACFNLKQVEESIKGAKVINYHSQFAVPASSAAPVHAAESASATVPASSTPPSLHLCCAEKED</sequence>
<dbReference type="InterPro" id="IPR036047">
    <property type="entry name" value="F-box-like_dom_sf"/>
</dbReference>
<dbReference type="InterPro" id="IPR001810">
    <property type="entry name" value="F-box_dom"/>
</dbReference>
<accession>G7JSY8</accession>
<dbReference type="SUPFAM" id="SSF52047">
    <property type="entry name" value="RNI-like"/>
    <property type="match status" value="1"/>
</dbReference>
<evidence type="ECO:0000313" key="4">
    <source>
        <dbReference type="EMBL" id="RHN62592.1"/>
    </source>
</evidence>
<proteinExistence type="predicted"/>
<dbReference type="PaxDb" id="3880-AES90502"/>
<dbReference type="InterPro" id="IPR032675">
    <property type="entry name" value="LRR_dom_sf"/>
</dbReference>
<dbReference type="OrthoDB" id="1848700at2759"/>
<dbReference type="EMBL" id="PSQE01000004">
    <property type="protein sequence ID" value="RHN62592.1"/>
    <property type="molecule type" value="Genomic_DNA"/>
</dbReference>
<evidence type="ECO:0000313" key="6">
    <source>
        <dbReference type="Proteomes" id="UP000002051"/>
    </source>
</evidence>
<reference evidence="3 6" key="1">
    <citation type="journal article" date="2011" name="Nature">
        <title>The Medicago genome provides insight into the evolution of rhizobial symbioses.</title>
        <authorList>
            <person name="Young N.D."/>
            <person name="Debelle F."/>
            <person name="Oldroyd G.E."/>
            <person name="Geurts R."/>
            <person name="Cannon S.B."/>
            <person name="Udvardi M.K."/>
            <person name="Benedito V.A."/>
            <person name="Mayer K.F."/>
            <person name="Gouzy J."/>
            <person name="Schoof H."/>
            <person name="Van de Peer Y."/>
            <person name="Proost S."/>
            <person name="Cook D.R."/>
            <person name="Meyers B.C."/>
            <person name="Spannagl M."/>
            <person name="Cheung F."/>
            <person name="De Mita S."/>
            <person name="Krishnakumar V."/>
            <person name="Gundlach H."/>
            <person name="Zhou S."/>
            <person name="Mudge J."/>
            <person name="Bharti A.K."/>
            <person name="Murray J.D."/>
            <person name="Naoumkina M.A."/>
            <person name="Rosen B."/>
            <person name="Silverstein K.A."/>
            <person name="Tang H."/>
            <person name="Rombauts S."/>
            <person name="Zhao P.X."/>
            <person name="Zhou P."/>
            <person name="Barbe V."/>
            <person name="Bardou P."/>
            <person name="Bechner M."/>
            <person name="Bellec A."/>
            <person name="Berger A."/>
            <person name="Berges H."/>
            <person name="Bidwell S."/>
            <person name="Bisseling T."/>
            <person name="Choisne N."/>
            <person name="Couloux A."/>
            <person name="Denny R."/>
            <person name="Deshpande S."/>
            <person name="Dai X."/>
            <person name="Doyle J.J."/>
            <person name="Dudez A.M."/>
            <person name="Farmer A.D."/>
            <person name="Fouteau S."/>
            <person name="Franken C."/>
            <person name="Gibelin C."/>
            <person name="Gish J."/>
            <person name="Goldstein S."/>
            <person name="Gonzalez A.J."/>
            <person name="Green P.J."/>
            <person name="Hallab A."/>
            <person name="Hartog M."/>
            <person name="Hua A."/>
            <person name="Humphray S.J."/>
            <person name="Jeong D.H."/>
            <person name="Jing Y."/>
            <person name="Jocker A."/>
            <person name="Kenton S.M."/>
            <person name="Kim D.J."/>
            <person name="Klee K."/>
            <person name="Lai H."/>
            <person name="Lang C."/>
            <person name="Lin S."/>
            <person name="Macmil S.L."/>
            <person name="Magdelenat G."/>
            <person name="Matthews L."/>
            <person name="McCorrison J."/>
            <person name="Monaghan E.L."/>
            <person name="Mun J.H."/>
            <person name="Najar F.Z."/>
            <person name="Nicholson C."/>
            <person name="Noirot C."/>
            <person name="O'Bleness M."/>
            <person name="Paule C.R."/>
            <person name="Poulain J."/>
            <person name="Prion F."/>
            <person name="Qin B."/>
            <person name="Qu C."/>
            <person name="Retzel E.F."/>
            <person name="Riddle C."/>
            <person name="Sallet E."/>
            <person name="Samain S."/>
            <person name="Samson N."/>
            <person name="Sanders I."/>
            <person name="Saurat O."/>
            <person name="Scarpelli C."/>
            <person name="Schiex T."/>
            <person name="Segurens B."/>
            <person name="Severin A.J."/>
            <person name="Sherrier D.J."/>
            <person name="Shi R."/>
            <person name="Sims S."/>
            <person name="Singer S.R."/>
            <person name="Sinharoy S."/>
            <person name="Sterck L."/>
            <person name="Viollet A."/>
            <person name="Wang B.B."/>
            <person name="Wang K."/>
            <person name="Wang M."/>
            <person name="Wang X."/>
            <person name="Warfsmann J."/>
            <person name="Weissenbach J."/>
            <person name="White D.D."/>
            <person name="White J.D."/>
            <person name="Wiley G.B."/>
            <person name="Wincker P."/>
            <person name="Xing Y."/>
            <person name="Yang L."/>
            <person name="Yao Z."/>
            <person name="Ying F."/>
            <person name="Zhai J."/>
            <person name="Zhou L."/>
            <person name="Zuber A."/>
            <person name="Denarie J."/>
            <person name="Dixon R.A."/>
            <person name="May G.D."/>
            <person name="Schwartz D.C."/>
            <person name="Rogers J."/>
            <person name="Quetier F."/>
            <person name="Town C.D."/>
            <person name="Roe B.A."/>
        </authorList>
    </citation>
    <scope>NUCLEOTIDE SEQUENCE [LARGE SCALE GENOMIC DNA]</scope>
    <source>
        <strain evidence="3">A17</strain>
        <strain evidence="5 6">cv. Jemalong A17</strain>
    </source>
</reference>
<name>G7JSY8_MEDTR</name>
<dbReference type="SUPFAM" id="SSF81383">
    <property type="entry name" value="F-box domain"/>
    <property type="match status" value="1"/>
</dbReference>
<dbReference type="Proteomes" id="UP000002051">
    <property type="component" value="Chromosome 4"/>
</dbReference>
<dbReference type="Gene3D" id="1.20.1280.50">
    <property type="match status" value="1"/>
</dbReference>
<dbReference type="EnsemblPlants" id="AES90502">
    <property type="protein sequence ID" value="AES90502"/>
    <property type="gene ID" value="MTR_4g092430"/>
</dbReference>
<gene>
    <name evidence="5" type="primary">11416413</name>
    <name evidence="3" type="ordered locus">MTR_4g092430</name>
    <name evidence="4" type="ORF">MtrunA17_Chr4g0049111</name>
</gene>